<feature type="domain" description="Cation/H+ exchanger transmembrane" evidence="13">
    <location>
        <begin position="13"/>
        <end position="405"/>
    </location>
</feature>
<evidence type="ECO:0000256" key="12">
    <source>
        <dbReference type="SAM" id="Phobius"/>
    </source>
</evidence>
<keyword evidence="3" id="KW-0813">Transport</keyword>
<dbReference type="GO" id="GO:0005886">
    <property type="term" value="C:plasma membrane"/>
    <property type="evidence" value="ECO:0007669"/>
    <property type="project" value="UniProtKB-SubCell"/>
</dbReference>
<organism evidence="14 15">
    <name type="scientific">Mucilaginibacter paludis DSM 18603</name>
    <dbReference type="NCBI Taxonomy" id="714943"/>
    <lineage>
        <taxon>Bacteria</taxon>
        <taxon>Pseudomonadati</taxon>
        <taxon>Bacteroidota</taxon>
        <taxon>Sphingobacteriia</taxon>
        <taxon>Sphingobacteriales</taxon>
        <taxon>Sphingobacteriaceae</taxon>
        <taxon>Mucilaginibacter</taxon>
    </lineage>
</organism>
<dbReference type="GO" id="GO:0015385">
    <property type="term" value="F:sodium:proton antiporter activity"/>
    <property type="evidence" value="ECO:0007669"/>
    <property type="project" value="InterPro"/>
</dbReference>
<dbReference type="HOGENOM" id="CLU_005912_8_1_10"/>
<evidence type="ECO:0000256" key="4">
    <source>
        <dbReference type="ARBA" id="ARBA00022449"/>
    </source>
</evidence>
<feature type="transmembrane region" description="Helical" evidence="12">
    <location>
        <begin position="127"/>
        <end position="149"/>
    </location>
</feature>
<keyword evidence="10 12" id="KW-0472">Membrane</keyword>
<gene>
    <name evidence="14" type="ORF">Mucpa_4861</name>
</gene>
<reference evidence="14" key="1">
    <citation type="submission" date="2011-09" db="EMBL/GenBank/DDBJ databases">
        <title>The permanent draft genome of Mucilaginibacter paludis DSM 18603.</title>
        <authorList>
            <consortium name="US DOE Joint Genome Institute (JGI-PGF)"/>
            <person name="Lucas S."/>
            <person name="Han J."/>
            <person name="Lapidus A."/>
            <person name="Bruce D."/>
            <person name="Goodwin L."/>
            <person name="Pitluck S."/>
            <person name="Peters L."/>
            <person name="Kyrpides N."/>
            <person name="Mavromatis K."/>
            <person name="Ivanova N."/>
            <person name="Mikhailova N."/>
            <person name="Held B."/>
            <person name="Detter J.C."/>
            <person name="Tapia R."/>
            <person name="Han C."/>
            <person name="Land M."/>
            <person name="Hauser L."/>
            <person name="Markowitz V."/>
            <person name="Cheng J.-F."/>
            <person name="Hugenholtz P."/>
            <person name="Woyke T."/>
            <person name="Wu D."/>
            <person name="Tindall B."/>
            <person name="Brambilla E."/>
            <person name="Klenk H.-P."/>
            <person name="Eisen J.A."/>
        </authorList>
    </citation>
    <scope>NUCLEOTIDE SEQUENCE [LARGE SCALE GENOMIC DNA]</scope>
    <source>
        <strain evidence="14">DSM 18603</strain>
    </source>
</reference>
<evidence type="ECO:0000256" key="7">
    <source>
        <dbReference type="ARBA" id="ARBA00022989"/>
    </source>
</evidence>
<sequence>MSTYTVVTILVAISAFFSYLNARFLKISGTIGIVTIATIASVFLLVFGKSIPSLNRFIITLTDHIDFSDMLLDTMLGFLLFAGSLNFDINLLKGQMKPVLILSTVGVILSTGIFGGLFYAASLMLHIEVPLVYCLLFGALISPTDPVAVSSILKKSKIPKHLETIITGESLFNDGIGLVLFITLSQLARQRVPHVSFAHVATLFATEVFGGLILGLLMALLVYRLMKAVEDFQTIIILSLALVMSLTVLCALFHFSGPLSVVTAGLYIGSQHLTSDEQGGRTRQYMERFWKLIDELLNTVLFVMIGLQLIKLPFVDDYWQSGLVAIVLIIIARGLSVLLPVALLQRTLDVNYKSVFILTWAGLRGGISVALALSLHESKYKELIIASCYFVVIFSIIFQGLTLNNVIKYTLRKKTEA</sequence>
<evidence type="ECO:0000256" key="2">
    <source>
        <dbReference type="ARBA" id="ARBA00007367"/>
    </source>
</evidence>
<keyword evidence="6 12" id="KW-0812">Transmembrane</keyword>
<evidence type="ECO:0000256" key="5">
    <source>
        <dbReference type="ARBA" id="ARBA00022475"/>
    </source>
</evidence>
<dbReference type="STRING" id="714943.Mucpa_4861"/>
<keyword evidence="4" id="KW-0050">Antiport</keyword>
<evidence type="ECO:0000313" key="15">
    <source>
        <dbReference type="Proteomes" id="UP000002774"/>
    </source>
</evidence>
<feature type="transmembrane region" description="Helical" evidence="12">
    <location>
        <begin position="67"/>
        <end position="87"/>
    </location>
</feature>
<dbReference type="GO" id="GO:0098719">
    <property type="term" value="P:sodium ion import across plasma membrane"/>
    <property type="evidence" value="ECO:0007669"/>
    <property type="project" value="TreeGrafter"/>
</dbReference>
<feature type="transmembrane region" description="Helical" evidence="12">
    <location>
        <begin position="322"/>
        <end position="343"/>
    </location>
</feature>
<evidence type="ECO:0000313" key="14">
    <source>
        <dbReference type="EMBL" id="EHQ28945.1"/>
    </source>
</evidence>
<keyword evidence="7 12" id="KW-1133">Transmembrane helix</keyword>
<evidence type="ECO:0000259" key="13">
    <source>
        <dbReference type="Pfam" id="PF00999"/>
    </source>
</evidence>
<evidence type="ECO:0000256" key="1">
    <source>
        <dbReference type="ARBA" id="ARBA00004651"/>
    </source>
</evidence>
<dbReference type="InterPro" id="IPR006153">
    <property type="entry name" value="Cation/H_exchanger_TM"/>
</dbReference>
<protein>
    <submittedName>
        <fullName evidence="14">Sodium/hydrogen exchanger</fullName>
    </submittedName>
</protein>
<keyword evidence="11" id="KW-0739">Sodium transport</keyword>
<dbReference type="GO" id="GO:0015386">
    <property type="term" value="F:potassium:proton antiporter activity"/>
    <property type="evidence" value="ECO:0007669"/>
    <property type="project" value="TreeGrafter"/>
</dbReference>
<dbReference type="eggNOG" id="COG0025">
    <property type="taxonomic scope" value="Bacteria"/>
</dbReference>
<feature type="transmembrane region" description="Helical" evidence="12">
    <location>
        <begin position="170"/>
        <end position="188"/>
    </location>
</feature>
<dbReference type="PANTHER" id="PTHR10110">
    <property type="entry name" value="SODIUM/HYDROGEN EXCHANGER"/>
    <property type="match status" value="1"/>
</dbReference>
<dbReference type="Gene3D" id="6.10.140.1330">
    <property type="match status" value="1"/>
</dbReference>
<dbReference type="GO" id="GO:0051453">
    <property type="term" value="P:regulation of intracellular pH"/>
    <property type="evidence" value="ECO:0007669"/>
    <property type="project" value="TreeGrafter"/>
</dbReference>
<comment type="similarity">
    <text evidence="2">Belongs to the monovalent cation:proton antiporter 1 (CPA1) transporter (TC 2.A.36) family.</text>
</comment>
<evidence type="ECO:0000256" key="11">
    <source>
        <dbReference type="ARBA" id="ARBA00023201"/>
    </source>
</evidence>
<feature type="transmembrane region" description="Helical" evidence="12">
    <location>
        <begin position="355"/>
        <end position="376"/>
    </location>
</feature>
<evidence type="ECO:0000256" key="8">
    <source>
        <dbReference type="ARBA" id="ARBA00023053"/>
    </source>
</evidence>
<evidence type="ECO:0000256" key="3">
    <source>
        <dbReference type="ARBA" id="ARBA00022448"/>
    </source>
</evidence>
<dbReference type="InterPro" id="IPR018422">
    <property type="entry name" value="Cation/H_exchanger_CPA1"/>
</dbReference>
<evidence type="ECO:0000256" key="9">
    <source>
        <dbReference type="ARBA" id="ARBA00023065"/>
    </source>
</evidence>
<feature type="transmembrane region" description="Helical" evidence="12">
    <location>
        <begin position="235"/>
        <end position="255"/>
    </location>
</feature>
<comment type="subcellular location">
    <subcellularLocation>
        <location evidence="1">Cell membrane</location>
        <topology evidence="1">Multi-pass membrane protein</topology>
    </subcellularLocation>
</comment>
<keyword evidence="5" id="KW-1003">Cell membrane</keyword>
<feature type="transmembrane region" description="Helical" evidence="12">
    <location>
        <begin position="6"/>
        <end position="22"/>
    </location>
</feature>
<evidence type="ECO:0000256" key="10">
    <source>
        <dbReference type="ARBA" id="ARBA00023136"/>
    </source>
</evidence>
<accession>H1Y5D4</accession>
<keyword evidence="8" id="KW-0915">Sodium</keyword>
<dbReference type="Proteomes" id="UP000002774">
    <property type="component" value="Chromosome"/>
</dbReference>
<proteinExistence type="inferred from homology"/>
<feature type="transmembrane region" description="Helical" evidence="12">
    <location>
        <begin position="383"/>
        <end position="401"/>
    </location>
</feature>
<dbReference type="AlphaFoldDB" id="H1Y5D4"/>
<feature type="transmembrane region" description="Helical" evidence="12">
    <location>
        <begin position="29"/>
        <end position="47"/>
    </location>
</feature>
<dbReference type="OrthoDB" id="9774146at2"/>
<keyword evidence="9" id="KW-0406">Ion transport</keyword>
<dbReference type="RefSeq" id="WP_008509927.1">
    <property type="nucleotide sequence ID" value="NZ_CM001403.1"/>
</dbReference>
<feature type="transmembrane region" description="Helical" evidence="12">
    <location>
        <begin position="200"/>
        <end position="223"/>
    </location>
</feature>
<keyword evidence="15" id="KW-1185">Reference proteome</keyword>
<dbReference type="EMBL" id="CM001403">
    <property type="protein sequence ID" value="EHQ28945.1"/>
    <property type="molecule type" value="Genomic_DNA"/>
</dbReference>
<dbReference type="PANTHER" id="PTHR10110:SF195">
    <property type="entry name" value="NA(+)_H(+) ANTIPORTER NHAS2"/>
    <property type="match status" value="1"/>
</dbReference>
<dbReference type="Pfam" id="PF00999">
    <property type="entry name" value="Na_H_Exchanger"/>
    <property type="match status" value="1"/>
</dbReference>
<evidence type="ECO:0000256" key="6">
    <source>
        <dbReference type="ARBA" id="ARBA00022692"/>
    </source>
</evidence>
<feature type="transmembrane region" description="Helical" evidence="12">
    <location>
        <begin position="99"/>
        <end position="121"/>
    </location>
</feature>
<name>H1Y5D4_9SPHI</name>